<evidence type="ECO:0000256" key="8">
    <source>
        <dbReference type="SAM" id="Phobius"/>
    </source>
</evidence>
<reference evidence="10" key="1">
    <citation type="journal article" date="2014" name="Chem. Biol.">
        <title>Biosynthesis of crocacin involves an unusual hydrolytic release domain showing similarity to condensation domains.</title>
        <authorList>
            <person name="Muller S."/>
            <person name="Rachid S."/>
            <person name="Hoffmann T."/>
            <person name="Surup F."/>
            <person name="Volz C."/>
            <person name="Zaburannyi N."/>
            <person name="Muller R."/>
        </authorList>
    </citation>
    <scope>NUCLEOTIDE SEQUENCE</scope>
    <source>
        <strain evidence="10">Cm c5</strain>
    </source>
</reference>
<dbReference type="InterPro" id="IPR004852">
    <property type="entry name" value="Di-haem_cyt_c_peroxidsae"/>
</dbReference>
<feature type="region of interest" description="Disordered" evidence="7">
    <location>
        <begin position="1"/>
        <end position="20"/>
    </location>
</feature>
<protein>
    <submittedName>
        <fullName evidence="10">Di-heme cytochrome-c peroxidase</fullName>
    </submittedName>
</protein>
<dbReference type="PROSITE" id="PS51007">
    <property type="entry name" value="CYTC"/>
    <property type="match status" value="2"/>
</dbReference>
<dbReference type="Pfam" id="PF03150">
    <property type="entry name" value="CCP_MauG"/>
    <property type="match status" value="1"/>
</dbReference>
<organism evidence="10">
    <name type="scientific">Chondromyces crocatus</name>
    <dbReference type="NCBI Taxonomy" id="52"/>
    <lineage>
        <taxon>Bacteria</taxon>
        <taxon>Pseudomonadati</taxon>
        <taxon>Myxococcota</taxon>
        <taxon>Polyangia</taxon>
        <taxon>Polyangiales</taxon>
        <taxon>Polyangiaceae</taxon>
        <taxon>Chondromyces</taxon>
    </lineage>
</organism>
<evidence type="ECO:0000256" key="6">
    <source>
        <dbReference type="PROSITE-ProRule" id="PRU00433"/>
    </source>
</evidence>
<dbReference type="EMBL" id="KJ868728">
    <property type="protein sequence ID" value="AIR74920.1"/>
    <property type="molecule type" value="Genomic_DNA"/>
</dbReference>
<comment type="subcellular location">
    <subcellularLocation>
        <location evidence="1">Cell envelope</location>
    </subcellularLocation>
</comment>
<dbReference type="AlphaFoldDB" id="A0A089VKY8"/>
<accession>A0A089VKY8</accession>
<dbReference type="GO" id="GO:0004130">
    <property type="term" value="F:cytochrome-c peroxidase activity"/>
    <property type="evidence" value="ECO:0007669"/>
    <property type="project" value="TreeGrafter"/>
</dbReference>
<keyword evidence="8" id="KW-1133">Transmembrane helix</keyword>
<dbReference type="GO" id="GO:0030313">
    <property type="term" value="C:cell envelope"/>
    <property type="evidence" value="ECO:0007669"/>
    <property type="project" value="UniProtKB-SubCell"/>
</dbReference>
<keyword evidence="2 6" id="KW-0349">Heme</keyword>
<feature type="compositionally biased region" description="Low complexity" evidence="7">
    <location>
        <begin position="43"/>
        <end position="55"/>
    </location>
</feature>
<keyword evidence="8" id="KW-0472">Membrane</keyword>
<feature type="region of interest" description="Disordered" evidence="7">
    <location>
        <begin position="40"/>
        <end position="102"/>
    </location>
</feature>
<evidence type="ECO:0000256" key="2">
    <source>
        <dbReference type="ARBA" id="ARBA00022617"/>
    </source>
</evidence>
<dbReference type="GO" id="GO:0046872">
    <property type="term" value="F:metal ion binding"/>
    <property type="evidence" value="ECO:0007669"/>
    <property type="project" value="UniProtKB-KW"/>
</dbReference>
<dbReference type="GO" id="GO:0020037">
    <property type="term" value="F:heme binding"/>
    <property type="evidence" value="ECO:0007669"/>
    <property type="project" value="InterPro"/>
</dbReference>
<dbReference type="InterPro" id="IPR009056">
    <property type="entry name" value="Cyt_c-like_dom"/>
</dbReference>
<dbReference type="InterPro" id="IPR051395">
    <property type="entry name" value="Cytochrome_c_Peroxidase/MauG"/>
</dbReference>
<dbReference type="SUPFAM" id="SSF46626">
    <property type="entry name" value="Cytochrome c"/>
    <property type="match status" value="2"/>
</dbReference>
<evidence type="ECO:0000256" key="5">
    <source>
        <dbReference type="ARBA" id="ARBA00023004"/>
    </source>
</evidence>
<dbReference type="InterPro" id="IPR036909">
    <property type="entry name" value="Cyt_c-like_dom_sf"/>
</dbReference>
<feature type="compositionally biased region" description="Basic and acidic residues" evidence="7">
    <location>
        <begin position="88"/>
        <end position="99"/>
    </location>
</feature>
<sequence>MLRRRTSHEASRYLPRSQSARLQLRRRRIAQGEGLRVLAAGPDASGSSIGRLSSSDARDGWSVANGKAPHQMRQPILDAHPPPSDGRSMIEHSSREDHQPLAGSRRRILVSGLLGWAAGGIALVAMGACSTSKETGPLSHDLTGEQLFTQAFPGTNGRSCASCHVPEDNFTLTPAHVTRLLETNPSDPLFSAIDADDPTAETLTFEHLKVGLVRVWLTVPDTMDLIDDAGNVTTPPDRKVFVWRSVPSIADTAMTAPFQFDGRAATLEEQAQAAIISHSEGGTVSQTELARIAAFQREVFTSDRARAAAEHLARGVAPENVPDMEAALDLTPAEQRGRAVYEAACAACHGGGSRGTITNREARDLLFPALKPDGHVLYEVPATDPPTPVLAADQASDFLNIGSAFVTYLGQVDPESEILTKSVSFPRYRYRFYTDGSRTKKVIDLPPPPPPFDGDDLSDFDPELDDDGNPIAGPNLVPQIFSSDPGRAMITGQPHDFEAFDVPTLRGIGRTAPYFHNNSARDLDAVVTFYSQFVLGRLAPLNLPPIHPPAHEGPPEALSADQKSDLIAFLNRL</sequence>
<keyword evidence="3 6" id="KW-0479">Metal-binding</keyword>
<feature type="transmembrane region" description="Helical" evidence="8">
    <location>
        <begin position="108"/>
        <end position="128"/>
    </location>
</feature>
<feature type="domain" description="Cytochrome c" evidence="9">
    <location>
        <begin position="139"/>
        <end position="300"/>
    </location>
</feature>
<dbReference type="Gene3D" id="1.10.760.10">
    <property type="entry name" value="Cytochrome c-like domain"/>
    <property type="match status" value="3"/>
</dbReference>
<name>A0A089VKY8_CHOCO</name>
<keyword evidence="5 6" id="KW-0408">Iron</keyword>
<keyword evidence="10" id="KW-0575">Peroxidase</keyword>
<dbReference type="GO" id="GO:0009055">
    <property type="term" value="F:electron transfer activity"/>
    <property type="evidence" value="ECO:0007669"/>
    <property type="project" value="InterPro"/>
</dbReference>
<evidence type="ECO:0000256" key="7">
    <source>
        <dbReference type="SAM" id="MobiDB-lite"/>
    </source>
</evidence>
<evidence type="ECO:0000256" key="1">
    <source>
        <dbReference type="ARBA" id="ARBA00004196"/>
    </source>
</evidence>
<evidence type="ECO:0000256" key="3">
    <source>
        <dbReference type="ARBA" id="ARBA00022723"/>
    </source>
</evidence>
<proteinExistence type="predicted"/>
<keyword evidence="8" id="KW-0812">Transmembrane</keyword>
<dbReference type="PANTHER" id="PTHR30600">
    <property type="entry name" value="CYTOCHROME C PEROXIDASE-RELATED"/>
    <property type="match status" value="1"/>
</dbReference>
<keyword evidence="4" id="KW-0560">Oxidoreductase</keyword>
<evidence type="ECO:0000259" key="9">
    <source>
        <dbReference type="PROSITE" id="PS51007"/>
    </source>
</evidence>
<dbReference type="Pfam" id="PF13442">
    <property type="entry name" value="Cytochrome_CBB3"/>
    <property type="match status" value="1"/>
</dbReference>
<evidence type="ECO:0000256" key="4">
    <source>
        <dbReference type="ARBA" id="ARBA00023002"/>
    </source>
</evidence>
<feature type="domain" description="Cytochrome c" evidence="9">
    <location>
        <begin position="332"/>
        <end position="573"/>
    </location>
</feature>
<evidence type="ECO:0000313" key="10">
    <source>
        <dbReference type="EMBL" id="AIR74920.1"/>
    </source>
</evidence>